<dbReference type="InterPro" id="IPR011055">
    <property type="entry name" value="Dup_hybrid_motif"/>
</dbReference>
<gene>
    <name evidence="3" type="ORF">FHW12_003551</name>
</gene>
<evidence type="ECO:0000259" key="2">
    <source>
        <dbReference type="Pfam" id="PF01551"/>
    </source>
</evidence>
<accession>A0A839F6Y6</accession>
<dbReference type="PANTHER" id="PTHR21666:SF270">
    <property type="entry name" value="MUREIN HYDROLASE ACTIVATOR ENVC"/>
    <property type="match status" value="1"/>
</dbReference>
<feature type="signal peptide" evidence="1">
    <location>
        <begin position="1"/>
        <end position="22"/>
    </location>
</feature>
<proteinExistence type="predicted"/>
<evidence type="ECO:0000313" key="4">
    <source>
        <dbReference type="Proteomes" id="UP000550401"/>
    </source>
</evidence>
<dbReference type="EMBL" id="JACGXL010000006">
    <property type="protein sequence ID" value="MBA8889308.1"/>
    <property type="molecule type" value="Genomic_DNA"/>
</dbReference>
<dbReference type="GO" id="GO:0004222">
    <property type="term" value="F:metalloendopeptidase activity"/>
    <property type="evidence" value="ECO:0007669"/>
    <property type="project" value="TreeGrafter"/>
</dbReference>
<reference evidence="3 4" key="1">
    <citation type="submission" date="2020-07" db="EMBL/GenBank/DDBJ databases">
        <title>Genomic Encyclopedia of Type Strains, Phase IV (KMG-V): Genome sequencing to study the core and pangenomes of soil and plant-associated prokaryotes.</title>
        <authorList>
            <person name="Whitman W."/>
        </authorList>
    </citation>
    <scope>NUCLEOTIDE SEQUENCE [LARGE SCALE GENOMIC DNA]</scope>
    <source>
        <strain evidence="3 4">RH2WT43</strain>
    </source>
</reference>
<keyword evidence="4" id="KW-1185">Reference proteome</keyword>
<dbReference type="Pfam" id="PF01551">
    <property type="entry name" value="Peptidase_M23"/>
    <property type="match status" value="1"/>
</dbReference>
<dbReference type="RefSeq" id="WP_182532346.1">
    <property type="nucleotide sequence ID" value="NZ_JACGXL010000006.1"/>
</dbReference>
<name>A0A839F6Y6_9GAMM</name>
<keyword evidence="3" id="KW-0378">Hydrolase</keyword>
<dbReference type="PANTHER" id="PTHR21666">
    <property type="entry name" value="PEPTIDASE-RELATED"/>
    <property type="match status" value="1"/>
</dbReference>
<dbReference type="InterPro" id="IPR016047">
    <property type="entry name" value="M23ase_b-sheet_dom"/>
</dbReference>
<feature type="chain" id="PRO_5032439616" evidence="1">
    <location>
        <begin position="23"/>
        <end position="393"/>
    </location>
</feature>
<feature type="domain" description="M23ase beta-sheet core" evidence="2">
    <location>
        <begin position="146"/>
        <end position="232"/>
    </location>
</feature>
<dbReference type="AlphaFoldDB" id="A0A839F6Y6"/>
<dbReference type="CDD" id="cd12797">
    <property type="entry name" value="M23_peptidase"/>
    <property type="match status" value="1"/>
</dbReference>
<protein>
    <submittedName>
        <fullName evidence="3">Murein DD-endopeptidase MepM/ murein hydrolase activator NlpD</fullName>
    </submittedName>
</protein>
<dbReference type="Gene3D" id="2.70.70.10">
    <property type="entry name" value="Glucose Permease (Domain IIA)"/>
    <property type="match status" value="1"/>
</dbReference>
<dbReference type="InterPro" id="IPR050570">
    <property type="entry name" value="Cell_wall_metabolism_enzyme"/>
</dbReference>
<dbReference type="SUPFAM" id="SSF51261">
    <property type="entry name" value="Duplicated hybrid motif"/>
    <property type="match status" value="1"/>
</dbReference>
<keyword evidence="1" id="KW-0732">Signal</keyword>
<dbReference type="Proteomes" id="UP000550401">
    <property type="component" value="Unassembled WGS sequence"/>
</dbReference>
<comment type="caution">
    <text evidence="3">The sequence shown here is derived from an EMBL/GenBank/DDBJ whole genome shotgun (WGS) entry which is preliminary data.</text>
</comment>
<evidence type="ECO:0000256" key="1">
    <source>
        <dbReference type="SAM" id="SignalP"/>
    </source>
</evidence>
<evidence type="ECO:0000313" key="3">
    <source>
        <dbReference type="EMBL" id="MBA8889308.1"/>
    </source>
</evidence>
<organism evidence="3 4">
    <name type="scientific">Dokdonella fugitiva</name>
    <dbReference type="NCBI Taxonomy" id="328517"/>
    <lineage>
        <taxon>Bacteria</taxon>
        <taxon>Pseudomonadati</taxon>
        <taxon>Pseudomonadota</taxon>
        <taxon>Gammaproteobacteria</taxon>
        <taxon>Lysobacterales</taxon>
        <taxon>Rhodanobacteraceae</taxon>
        <taxon>Dokdonella</taxon>
    </lineage>
</organism>
<sequence length="393" mass="42962">MRSRFPRWALAALVSLASVASAAPPAGGGRFTPPHDELTPGQRARIDAELARNVAALERDGVLAPSSPLPLQAGLQWPLKITAGHADPAYHGISNFVDLDGTYPNHILDWNCGTRTYDLDTGYNHAGIDIFLWPFSWLLMDQQAIDIVAAAPGTIIGKVDGNDDRSCFDHYSADWNAVYVQHGDGTVAWYGHMKKSSQTSKPIGATVAAGEFLGKVGSAGFSTGPHLHFENHSGVSNYTILEPFHGACNAPASLWAQQRPYYDSAINKLATHTAPPDFHDPNCPNPIDETPNLSDRFLAGATVYFAAYYRDQLGPQATTFTIARPNGTAFATWTFRMSDATADPYYSASYWYWWYTLPANAPPGLWQFRASYQGVAYEHAFFVGDVIFADGYD</sequence>